<name>A0ABV4ALR2_9GAMM</name>
<keyword evidence="4 6" id="KW-0472">Membrane</keyword>
<organism evidence="7 8">
    <name type="scientific">Rhodanobacter humi</name>
    <dbReference type="NCBI Taxonomy" id="1888173"/>
    <lineage>
        <taxon>Bacteria</taxon>
        <taxon>Pseudomonadati</taxon>
        <taxon>Pseudomonadota</taxon>
        <taxon>Gammaproteobacteria</taxon>
        <taxon>Lysobacterales</taxon>
        <taxon>Rhodanobacteraceae</taxon>
        <taxon>Rhodanobacter</taxon>
    </lineage>
</organism>
<dbReference type="EMBL" id="JBGBPY010000001">
    <property type="protein sequence ID" value="MEY2181076.1"/>
    <property type="molecule type" value="Genomic_DNA"/>
</dbReference>
<comment type="subcellular location">
    <subcellularLocation>
        <location evidence="1">Membrane</location>
        <topology evidence="1">Multi-pass membrane protein</topology>
    </subcellularLocation>
</comment>
<reference evidence="7 8" key="1">
    <citation type="submission" date="2024-07" db="EMBL/GenBank/DDBJ databases">
        <title>Molecular mechanisms and environmental adaptations of flagellar loss and biofilm growth of Rhodanobacter under environmental stress.</title>
        <authorList>
            <person name="Chen M."/>
        </authorList>
    </citation>
    <scope>NUCLEOTIDE SEQUENCE [LARGE SCALE GENOMIC DNA]</scope>
    <source>
        <strain evidence="7 8">RS22</strain>
    </source>
</reference>
<dbReference type="PANTHER" id="PTHR36926:SF1">
    <property type="entry name" value="COLICIN V PRODUCTION PROTEIN"/>
    <property type="match status" value="1"/>
</dbReference>
<dbReference type="Pfam" id="PF02674">
    <property type="entry name" value="Colicin_V"/>
    <property type="match status" value="1"/>
</dbReference>
<feature type="transmembrane region" description="Helical" evidence="6">
    <location>
        <begin position="6"/>
        <end position="24"/>
    </location>
</feature>
<keyword evidence="2 6" id="KW-0812">Transmembrane</keyword>
<evidence type="ECO:0000313" key="7">
    <source>
        <dbReference type="EMBL" id="MEY2181076.1"/>
    </source>
</evidence>
<protein>
    <submittedName>
        <fullName evidence="7">CvpA family protein</fullName>
    </submittedName>
</protein>
<keyword evidence="3 6" id="KW-1133">Transmembrane helix</keyword>
<sequence length="234" mass="25087">MNWIDYTILGVLGLSVLVGLWRGLVSEVLALVIWIAAFWVAWLLGPTVSAHLDVISHPALRVAAGYALCFVLMLVLGALLRFLIHRLLVSTGLSGTDRLFGMVFGLARGVLLVCVVVFLCQFTTFTREPPWRASLLLPPFQSATIWLGQQVPPSVREHFHPAAMSESLRGKLDPAAMSNAVREHLDPAVISDALHGKLGSADPSEALRKPLPATISTPGAAPVPAATVSPSNHP</sequence>
<dbReference type="InterPro" id="IPR003825">
    <property type="entry name" value="Colicin-V_CvpA"/>
</dbReference>
<dbReference type="PANTHER" id="PTHR36926">
    <property type="entry name" value="COLICIN V PRODUCTION PROTEIN"/>
    <property type="match status" value="1"/>
</dbReference>
<evidence type="ECO:0000256" key="2">
    <source>
        <dbReference type="ARBA" id="ARBA00022692"/>
    </source>
</evidence>
<comment type="caution">
    <text evidence="7">The sequence shown here is derived from an EMBL/GenBank/DDBJ whole genome shotgun (WGS) entry which is preliminary data.</text>
</comment>
<evidence type="ECO:0000256" key="4">
    <source>
        <dbReference type="ARBA" id="ARBA00023136"/>
    </source>
</evidence>
<evidence type="ECO:0000313" key="8">
    <source>
        <dbReference type="Proteomes" id="UP001562159"/>
    </source>
</evidence>
<evidence type="ECO:0000256" key="5">
    <source>
        <dbReference type="SAM" id="MobiDB-lite"/>
    </source>
</evidence>
<proteinExistence type="predicted"/>
<gene>
    <name evidence="7" type="ORF">AB7878_01490</name>
</gene>
<accession>A0ABV4ALR2</accession>
<feature type="region of interest" description="Disordered" evidence="5">
    <location>
        <begin position="201"/>
        <end position="234"/>
    </location>
</feature>
<dbReference type="InterPro" id="IPR052719">
    <property type="entry name" value="CvpA-like"/>
</dbReference>
<feature type="transmembrane region" description="Helical" evidence="6">
    <location>
        <begin position="99"/>
        <end position="119"/>
    </location>
</feature>
<keyword evidence="8" id="KW-1185">Reference proteome</keyword>
<feature type="compositionally biased region" description="Low complexity" evidence="5">
    <location>
        <begin position="216"/>
        <end position="234"/>
    </location>
</feature>
<evidence type="ECO:0000256" key="1">
    <source>
        <dbReference type="ARBA" id="ARBA00004141"/>
    </source>
</evidence>
<feature type="transmembrane region" description="Helical" evidence="6">
    <location>
        <begin position="31"/>
        <end position="52"/>
    </location>
</feature>
<evidence type="ECO:0000256" key="3">
    <source>
        <dbReference type="ARBA" id="ARBA00022989"/>
    </source>
</evidence>
<feature type="transmembrane region" description="Helical" evidence="6">
    <location>
        <begin position="64"/>
        <end position="84"/>
    </location>
</feature>
<dbReference type="Proteomes" id="UP001562159">
    <property type="component" value="Unassembled WGS sequence"/>
</dbReference>
<evidence type="ECO:0000256" key="6">
    <source>
        <dbReference type="SAM" id="Phobius"/>
    </source>
</evidence>